<protein>
    <submittedName>
        <fullName evidence="1">Uncharacterized protein</fullName>
    </submittedName>
</protein>
<dbReference type="EMBL" id="MU156077">
    <property type="protein sequence ID" value="KAF9470314.1"/>
    <property type="molecule type" value="Genomic_DNA"/>
</dbReference>
<dbReference type="Proteomes" id="UP000807469">
    <property type="component" value="Unassembled WGS sequence"/>
</dbReference>
<name>A0A9P5YJ90_9AGAR</name>
<evidence type="ECO:0000313" key="2">
    <source>
        <dbReference type="Proteomes" id="UP000807469"/>
    </source>
</evidence>
<dbReference type="AlphaFoldDB" id="A0A9P5YJ90"/>
<reference evidence="1" key="1">
    <citation type="submission" date="2020-11" db="EMBL/GenBank/DDBJ databases">
        <authorList>
            <consortium name="DOE Joint Genome Institute"/>
            <person name="Ahrendt S."/>
            <person name="Riley R."/>
            <person name="Andreopoulos W."/>
            <person name="Labutti K."/>
            <person name="Pangilinan J."/>
            <person name="Ruiz-Duenas F.J."/>
            <person name="Barrasa J.M."/>
            <person name="Sanchez-Garcia M."/>
            <person name="Camarero S."/>
            <person name="Miyauchi S."/>
            <person name="Serrano A."/>
            <person name="Linde D."/>
            <person name="Babiker R."/>
            <person name="Drula E."/>
            <person name="Ayuso-Fernandez I."/>
            <person name="Pacheco R."/>
            <person name="Padilla G."/>
            <person name="Ferreira P."/>
            <person name="Barriuso J."/>
            <person name="Kellner H."/>
            <person name="Castanera R."/>
            <person name="Alfaro M."/>
            <person name="Ramirez L."/>
            <person name="Pisabarro A.G."/>
            <person name="Kuo A."/>
            <person name="Tritt A."/>
            <person name="Lipzen A."/>
            <person name="He G."/>
            <person name="Yan M."/>
            <person name="Ng V."/>
            <person name="Cullen D."/>
            <person name="Martin F."/>
            <person name="Rosso M.-N."/>
            <person name="Henrissat B."/>
            <person name="Hibbett D."/>
            <person name="Martinez A.T."/>
            <person name="Grigoriev I.V."/>
        </authorList>
    </citation>
    <scope>NUCLEOTIDE SEQUENCE</scope>
    <source>
        <strain evidence="1">CIRM-BRFM 674</strain>
    </source>
</reference>
<accession>A0A9P5YJ90</accession>
<organism evidence="1 2">
    <name type="scientific">Pholiota conissans</name>
    <dbReference type="NCBI Taxonomy" id="109636"/>
    <lineage>
        <taxon>Eukaryota</taxon>
        <taxon>Fungi</taxon>
        <taxon>Dikarya</taxon>
        <taxon>Basidiomycota</taxon>
        <taxon>Agaricomycotina</taxon>
        <taxon>Agaricomycetes</taxon>
        <taxon>Agaricomycetidae</taxon>
        <taxon>Agaricales</taxon>
        <taxon>Agaricineae</taxon>
        <taxon>Strophariaceae</taxon>
        <taxon>Pholiota</taxon>
    </lineage>
</organism>
<keyword evidence="2" id="KW-1185">Reference proteome</keyword>
<gene>
    <name evidence="1" type="ORF">BDN70DRAFT_939822</name>
</gene>
<proteinExistence type="predicted"/>
<comment type="caution">
    <text evidence="1">The sequence shown here is derived from an EMBL/GenBank/DDBJ whole genome shotgun (WGS) entry which is preliminary data.</text>
</comment>
<evidence type="ECO:0000313" key="1">
    <source>
        <dbReference type="EMBL" id="KAF9470314.1"/>
    </source>
</evidence>
<sequence length="171" mass="19061">MALYHHYHRWHPPLIRRVPSSMIPHSGFQPRSSVASATPQTVYPSSPPLLLVFVGKRWVYRIPQRRRLQASDYRTSLRHHPIIDIIVEEYPPARQKRVFGPKEAVAHGVVLLPVVTHTTAAAAASSKEVSLPILPECRSSSTTPTLMACTSAKPYPNKGGYRLAKLKRSAG</sequence>